<keyword evidence="3" id="KW-1185">Reference proteome</keyword>
<evidence type="ECO:0000313" key="2">
    <source>
        <dbReference type="EMBL" id="RZU42268.1"/>
    </source>
</evidence>
<feature type="transmembrane region" description="Helical" evidence="1">
    <location>
        <begin position="168"/>
        <end position="186"/>
    </location>
</feature>
<keyword evidence="1" id="KW-1133">Transmembrane helix</keyword>
<dbReference type="Proteomes" id="UP000292958">
    <property type="component" value="Unassembled WGS sequence"/>
</dbReference>
<feature type="transmembrane region" description="Helical" evidence="1">
    <location>
        <begin position="68"/>
        <end position="86"/>
    </location>
</feature>
<dbReference type="EMBL" id="SHKW01000001">
    <property type="protein sequence ID" value="RZU42268.1"/>
    <property type="molecule type" value="Genomic_DNA"/>
</dbReference>
<reference evidence="2 3" key="1">
    <citation type="submission" date="2019-02" db="EMBL/GenBank/DDBJ databases">
        <title>Genomic Encyclopedia of Archaeal and Bacterial Type Strains, Phase II (KMG-II): from individual species to whole genera.</title>
        <authorList>
            <person name="Goeker M."/>
        </authorList>
    </citation>
    <scope>NUCLEOTIDE SEQUENCE [LARGE SCALE GENOMIC DNA]</scope>
    <source>
        <strain evidence="2 3">DSM 18101</strain>
    </source>
</reference>
<keyword evidence="1" id="KW-0812">Transmembrane</keyword>
<feature type="transmembrane region" description="Helical" evidence="1">
    <location>
        <begin position="131"/>
        <end position="156"/>
    </location>
</feature>
<organism evidence="2 3">
    <name type="scientific">Edaphobacter modestus</name>
    <dbReference type="NCBI Taxonomy" id="388466"/>
    <lineage>
        <taxon>Bacteria</taxon>
        <taxon>Pseudomonadati</taxon>
        <taxon>Acidobacteriota</taxon>
        <taxon>Terriglobia</taxon>
        <taxon>Terriglobales</taxon>
        <taxon>Acidobacteriaceae</taxon>
        <taxon>Edaphobacter</taxon>
    </lineage>
</organism>
<protein>
    <submittedName>
        <fullName evidence="2">Putative membrane protein</fullName>
    </submittedName>
</protein>
<evidence type="ECO:0000256" key="1">
    <source>
        <dbReference type="SAM" id="Phobius"/>
    </source>
</evidence>
<comment type="caution">
    <text evidence="2">The sequence shown here is derived from an EMBL/GenBank/DDBJ whole genome shotgun (WGS) entry which is preliminary data.</text>
</comment>
<dbReference type="InterPro" id="IPR018750">
    <property type="entry name" value="DUF2306_membrane"/>
</dbReference>
<dbReference type="OrthoDB" id="195502at2"/>
<sequence length="245" mass="27466">MSVVIHVFPSMSPVESAPNRPQPNASWHWLKYALWSVMGLATISVTFYSEIPLLSQTQERAQLHALRWILIPHAFAGLLALLSGPFQFSNRLRRRRRDIHRLLGRLYVGAVLVAAPLAILSTAYGRYPKLTYFKIAIGIQGTAWIITTVVAVVAAFGRHFALHREWMIRSYAVTFTFIATRVLQPIPAWNHLGRAGFATAIVCITFLALLIPQVAQFLRRLAYCTPSTHNPSSAEIDPSETATYE</sequence>
<dbReference type="AlphaFoldDB" id="A0A4Q7YX31"/>
<keyword evidence="1" id="KW-0472">Membrane</keyword>
<feature type="transmembrane region" description="Helical" evidence="1">
    <location>
        <begin position="106"/>
        <end position="125"/>
    </location>
</feature>
<feature type="transmembrane region" description="Helical" evidence="1">
    <location>
        <begin position="192"/>
        <end position="211"/>
    </location>
</feature>
<accession>A0A4Q7YX31</accession>
<feature type="transmembrane region" description="Helical" evidence="1">
    <location>
        <begin position="29"/>
        <end position="48"/>
    </location>
</feature>
<dbReference type="Pfam" id="PF10067">
    <property type="entry name" value="DUF2306"/>
    <property type="match status" value="1"/>
</dbReference>
<evidence type="ECO:0000313" key="3">
    <source>
        <dbReference type="Proteomes" id="UP000292958"/>
    </source>
</evidence>
<name>A0A4Q7YX31_9BACT</name>
<gene>
    <name evidence="2" type="ORF">BDD14_3824</name>
</gene>
<proteinExistence type="predicted"/>